<keyword evidence="3" id="KW-1185">Reference proteome</keyword>
<dbReference type="RefSeq" id="WP_159400202.1">
    <property type="nucleotide sequence ID" value="NZ_CP016279.1"/>
</dbReference>
<evidence type="ECO:0000313" key="3">
    <source>
        <dbReference type="Proteomes" id="UP001519309"/>
    </source>
</evidence>
<comment type="caution">
    <text evidence="2">The sequence shown here is derived from an EMBL/GenBank/DDBJ whole genome shotgun (WGS) entry which is preliminary data.</text>
</comment>
<reference evidence="2 3" key="1">
    <citation type="submission" date="2021-03" db="EMBL/GenBank/DDBJ databases">
        <title>Genomic Encyclopedia of Type Strains, Phase IV (KMG-IV): sequencing the most valuable type-strain genomes for metagenomic binning, comparative biology and taxonomic classification.</title>
        <authorList>
            <person name="Goeker M."/>
        </authorList>
    </citation>
    <scope>NUCLEOTIDE SEQUENCE [LARGE SCALE GENOMIC DNA]</scope>
    <source>
        <strain evidence="2 3">DSM 40499</strain>
    </source>
</reference>
<name>A0ABS4LTG5_9ACTN</name>
<evidence type="ECO:0000313" key="2">
    <source>
        <dbReference type="EMBL" id="MBP2050446.1"/>
    </source>
</evidence>
<evidence type="ECO:0000256" key="1">
    <source>
        <dbReference type="SAM" id="Coils"/>
    </source>
</evidence>
<dbReference type="EMBL" id="JAGGLP010000006">
    <property type="protein sequence ID" value="MBP2050446.1"/>
    <property type="molecule type" value="Genomic_DNA"/>
</dbReference>
<proteinExistence type="predicted"/>
<protein>
    <submittedName>
        <fullName evidence="2">Uncharacterized protein</fullName>
    </submittedName>
</protein>
<accession>A0ABS4LTG5</accession>
<organism evidence="2 3">
    <name type="scientific">Streptomyces griseochromogenes</name>
    <dbReference type="NCBI Taxonomy" id="68214"/>
    <lineage>
        <taxon>Bacteria</taxon>
        <taxon>Bacillati</taxon>
        <taxon>Actinomycetota</taxon>
        <taxon>Actinomycetes</taxon>
        <taxon>Kitasatosporales</taxon>
        <taxon>Streptomycetaceae</taxon>
        <taxon>Streptomyces</taxon>
    </lineage>
</organism>
<dbReference type="Proteomes" id="UP001519309">
    <property type="component" value="Unassembled WGS sequence"/>
</dbReference>
<feature type="coiled-coil region" evidence="1">
    <location>
        <begin position="18"/>
        <end position="45"/>
    </location>
</feature>
<gene>
    <name evidence="2" type="ORF">J2Z21_003385</name>
</gene>
<sequence length="124" mass="14034">MSFADRVQALRLRKLKILDDHNKRIQKLQRALNSELSEIDREISQLGDASARLPCLVRITPGPELTVYHSADVPCGRVHNRQNFKVMPEIDAMDASPYAYLERCSACGWKRAAKIHGNHLIGEV</sequence>
<keyword evidence="1" id="KW-0175">Coiled coil</keyword>